<sequence>MFPITTGRLRLRDLSVADLEAVHQLNSLPETDRYNTLGIPESIAVTQAVLDGWLQAKEQQPRISYILAIESLDDDTFIGVAAMIGGKPKRLSAELWYNLRVEHWNKGYGTEVVKALLQLGFESLKLHRIEAGCAVGNLGSARVMEKAGLLREGYRRKALPLKTGWSDAYIYAILEEDYFGSIEQA</sequence>
<comment type="caution">
    <text evidence="5">The sequence shown here is derived from an EMBL/GenBank/DDBJ whole genome shotgun (WGS) entry which is preliminary data.</text>
</comment>
<evidence type="ECO:0000256" key="3">
    <source>
        <dbReference type="ARBA" id="ARBA00038502"/>
    </source>
</evidence>
<evidence type="ECO:0000313" key="6">
    <source>
        <dbReference type="Proteomes" id="UP000240572"/>
    </source>
</evidence>
<evidence type="ECO:0000256" key="1">
    <source>
        <dbReference type="ARBA" id="ARBA00022679"/>
    </source>
</evidence>
<evidence type="ECO:0000259" key="4">
    <source>
        <dbReference type="PROSITE" id="PS51186"/>
    </source>
</evidence>
<gene>
    <name evidence="5" type="ORF">B0I18_101641</name>
</gene>
<dbReference type="Pfam" id="PF13302">
    <property type="entry name" value="Acetyltransf_3"/>
    <property type="match status" value="1"/>
</dbReference>
<organism evidence="5 6">
    <name type="scientific">Taibaiella chishuiensis</name>
    <dbReference type="NCBI Taxonomy" id="1434707"/>
    <lineage>
        <taxon>Bacteria</taxon>
        <taxon>Pseudomonadati</taxon>
        <taxon>Bacteroidota</taxon>
        <taxon>Chitinophagia</taxon>
        <taxon>Chitinophagales</taxon>
        <taxon>Chitinophagaceae</taxon>
        <taxon>Taibaiella</taxon>
    </lineage>
</organism>
<dbReference type="PANTHER" id="PTHR43792:SF8">
    <property type="entry name" value="[RIBOSOMAL PROTEIN US5]-ALANINE N-ACETYLTRANSFERASE"/>
    <property type="match status" value="1"/>
</dbReference>
<keyword evidence="6" id="KW-1185">Reference proteome</keyword>
<keyword evidence="1 5" id="KW-0808">Transferase</keyword>
<proteinExistence type="inferred from homology"/>
<dbReference type="InterPro" id="IPR016181">
    <property type="entry name" value="Acyl_CoA_acyltransferase"/>
</dbReference>
<dbReference type="Proteomes" id="UP000240572">
    <property type="component" value="Unassembled WGS sequence"/>
</dbReference>
<dbReference type="OrthoDB" id="9811523at2"/>
<dbReference type="InterPro" id="IPR051531">
    <property type="entry name" value="N-acetyltransferase"/>
</dbReference>
<dbReference type="RefSeq" id="WP_106521186.1">
    <property type="nucleotide sequence ID" value="NZ_PYGD01000001.1"/>
</dbReference>
<dbReference type="SUPFAM" id="SSF55729">
    <property type="entry name" value="Acyl-CoA N-acyltransferases (Nat)"/>
    <property type="match status" value="1"/>
</dbReference>
<dbReference type="AlphaFoldDB" id="A0A2P8DBB5"/>
<comment type="similarity">
    <text evidence="3">Belongs to the acetyltransferase family. RimJ subfamily.</text>
</comment>
<reference evidence="5 6" key="1">
    <citation type="submission" date="2018-03" db="EMBL/GenBank/DDBJ databases">
        <title>Genomic Encyclopedia of Type Strains, Phase III (KMG-III): the genomes of soil and plant-associated and newly described type strains.</title>
        <authorList>
            <person name="Whitman W."/>
        </authorList>
    </citation>
    <scope>NUCLEOTIDE SEQUENCE [LARGE SCALE GENOMIC DNA]</scope>
    <source>
        <strain evidence="5 6">CGMCC 1.12700</strain>
    </source>
</reference>
<feature type="domain" description="N-acetyltransferase" evidence="4">
    <location>
        <begin position="9"/>
        <end position="176"/>
    </location>
</feature>
<evidence type="ECO:0000256" key="2">
    <source>
        <dbReference type="ARBA" id="ARBA00023315"/>
    </source>
</evidence>
<dbReference type="EMBL" id="PYGD01000001">
    <property type="protein sequence ID" value="PSK94485.1"/>
    <property type="molecule type" value="Genomic_DNA"/>
</dbReference>
<dbReference type="PROSITE" id="PS51186">
    <property type="entry name" value="GNAT"/>
    <property type="match status" value="1"/>
</dbReference>
<protein>
    <submittedName>
        <fullName evidence="5">RimJ/RimL family protein N-acetyltransferase</fullName>
    </submittedName>
</protein>
<dbReference type="PANTHER" id="PTHR43792">
    <property type="entry name" value="GNAT FAMILY, PUTATIVE (AFU_ORTHOLOGUE AFUA_3G00765)-RELATED-RELATED"/>
    <property type="match status" value="1"/>
</dbReference>
<keyword evidence="2" id="KW-0012">Acyltransferase</keyword>
<dbReference type="GO" id="GO:0016747">
    <property type="term" value="F:acyltransferase activity, transferring groups other than amino-acyl groups"/>
    <property type="evidence" value="ECO:0007669"/>
    <property type="project" value="InterPro"/>
</dbReference>
<accession>A0A2P8DBB5</accession>
<evidence type="ECO:0000313" key="5">
    <source>
        <dbReference type="EMBL" id="PSK94485.1"/>
    </source>
</evidence>
<name>A0A2P8DBB5_9BACT</name>
<dbReference type="Gene3D" id="3.40.630.30">
    <property type="match status" value="1"/>
</dbReference>
<dbReference type="InterPro" id="IPR000182">
    <property type="entry name" value="GNAT_dom"/>
</dbReference>